<dbReference type="PANTHER" id="PTHR33698">
    <property type="entry name" value="NUCLEAR TRANSPORT FACTOR 2 (NTF2)-LIKE PROTEIN"/>
    <property type="match status" value="1"/>
</dbReference>
<name>A0A371F5H3_MUCPR</name>
<dbReference type="Proteomes" id="UP000257109">
    <property type="component" value="Unassembled WGS sequence"/>
</dbReference>
<dbReference type="Gene3D" id="3.10.450.50">
    <property type="match status" value="1"/>
</dbReference>
<gene>
    <name evidence="3" type="ORF">CR513_46802</name>
</gene>
<protein>
    <recommendedName>
        <fullName evidence="2">SnoaL-like domain-containing protein</fullName>
    </recommendedName>
</protein>
<evidence type="ECO:0000259" key="2">
    <source>
        <dbReference type="Pfam" id="PF12680"/>
    </source>
</evidence>
<evidence type="ECO:0000256" key="1">
    <source>
        <dbReference type="SAM" id="Phobius"/>
    </source>
</evidence>
<dbReference type="SUPFAM" id="SSF54427">
    <property type="entry name" value="NTF2-like"/>
    <property type="match status" value="1"/>
</dbReference>
<keyword evidence="1" id="KW-0812">Transmembrane</keyword>
<evidence type="ECO:0000313" key="3">
    <source>
        <dbReference type="EMBL" id="RDX73576.1"/>
    </source>
</evidence>
<evidence type="ECO:0000313" key="4">
    <source>
        <dbReference type="Proteomes" id="UP000257109"/>
    </source>
</evidence>
<keyword evidence="1" id="KW-1133">Transmembrane helix</keyword>
<dbReference type="PANTHER" id="PTHR33698:SF1">
    <property type="entry name" value="NUCLEAR TRANSPORT FACTOR 2 (NTF2) FAMILY PROTEIN"/>
    <property type="match status" value="1"/>
</dbReference>
<reference evidence="3" key="1">
    <citation type="submission" date="2018-05" db="EMBL/GenBank/DDBJ databases">
        <title>Draft genome of Mucuna pruriens seed.</title>
        <authorList>
            <person name="Nnadi N.E."/>
            <person name="Vos R."/>
            <person name="Hasami M.H."/>
            <person name="Devisetty U.K."/>
            <person name="Aguiy J.C."/>
        </authorList>
    </citation>
    <scope>NUCLEOTIDE SEQUENCE [LARGE SCALE GENOMIC DNA]</scope>
    <source>
        <strain evidence="3">JCA_2017</strain>
    </source>
</reference>
<feature type="domain" description="SnoaL-like" evidence="2">
    <location>
        <begin position="89"/>
        <end position="167"/>
    </location>
</feature>
<dbReference type="EMBL" id="QJKJ01010477">
    <property type="protein sequence ID" value="RDX73576.1"/>
    <property type="molecule type" value="Genomic_DNA"/>
</dbReference>
<keyword evidence="4" id="KW-1185">Reference proteome</keyword>
<comment type="caution">
    <text evidence="3">The sequence shown here is derived from an EMBL/GenBank/DDBJ whole genome shotgun (WGS) entry which is preliminary data.</text>
</comment>
<dbReference type="OrthoDB" id="1886670at2759"/>
<dbReference type="CDD" id="cd00531">
    <property type="entry name" value="NTF2_like"/>
    <property type="match status" value="1"/>
</dbReference>
<keyword evidence="1" id="KW-0472">Membrane</keyword>
<dbReference type="InterPro" id="IPR037401">
    <property type="entry name" value="SnoaL-like"/>
</dbReference>
<dbReference type="AlphaFoldDB" id="A0A371F5H3"/>
<sequence>MDAVAVVKFPITSSWHWTGINSNITKRLAIRFPPSRTKCNLHSDNMEMQRHSIKMNLLNKSWDRNRILTMASKTGSESWPNSLSPKETVDQYYKCINEKDLRQLDQCIAEDAYFDDYAFTKPFQGKKEVMSFLEQLTNCLGRNVKFRVRHISEGEDLTAAASWHMGHIPFLDLLTFSMERETNPIHQRLHLLQVIKRWKESDHLVRSKTIKFSTVFYYVKHMLTTNKTIFRRAEVLIESPIKPGSIVLTLLKNVTSVFDDFPNLTECKPSFLDFTFPFNHPKISINIHVCVPAGFLRSPHAILTWISKIYDIFVAPWFCPLIDGYIKLWAFFVRLLNSVITVVIFISKIFFK</sequence>
<accession>A0A371F5H3</accession>
<organism evidence="3 4">
    <name type="scientific">Mucuna pruriens</name>
    <name type="common">Velvet bean</name>
    <name type="synonym">Dolichos pruriens</name>
    <dbReference type="NCBI Taxonomy" id="157652"/>
    <lineage>
        <taxon>Eukaryota</taxon>
        <taxon>Viridiplantae</taxon>
        <taxon>Streptophyta</taxon>
        <taxon>Embryophyta</taxon>
        <taxon>Tracheophyta</taxon>
        <taxon>Spermatophyta</taxon>
        <taxon>Magnoliopsida</taxon>
        <taxon>eudicotyledons</taxon>
        <taxon>Gunneridae</taxon>
        <taxon>Pentapetalae</taxon>
        <taxon>rosids</taxon>
        <taxon>fabids</taxon>
        <taxon>Fabales</taxon>
        <taxon>Fabaceae</taxon>
        <taxon>Papilionoideae</taxon>
        <taxon>50 kb inversion clade</taxon>
        <taxon>NPAAA clade</taxon>
        <taxon>indigoferoid/millettioid clade</taxon>
        <taxon>Phaseoleae</taxon>
        <taxon>Mucuna</taxon>
    </lineage>
</organism>
<feature type="non-terminal residue" evidence="3">
    <location>
        <position position="1"/>
    </location>
</feature>
<dbReference type="InterPro" id="IPR032710">
    <property type="entry name" value="NTF2-like_dom_sf"/>
</dbReference>
<dbReference type="Pfam" id="PF12680">
    <property type="entry name" value="SnoaL_2"/>
    <property type="match status" value="1"/>
</dbReference>
<proteinExistence type="predicted"/>
<feature type="transmembrane region" description="Helical" evidence="1">
    <location>
        <begin position="328"/>
        <end position="351"/>
    </location>
</feature>